<feature type="region of interest" description="Disordered" evidence="1">
    <location>
        <begin position="1325"/>
        <end position="1439"/>
    </location>
</feature>
<feature type="compositionally biased region" description="Basic and acidic residues" evidence="1">
    <location>
        <begin position="1512"/>
        <end position="1522"/>
    </location>
</feature>
<feature type="compositionally biased region" description="Polar residues" evidence="1">
    <location>
        <begin position="1019"/>
        <end position="1032"/>
    </location>
</feature>
<feature type="compositionally biased region" description="Basic and acidic residues" evidence="1">
    <location>
        <begin position="1327"/>
        <end position="1346"/>
    </location>
</feature>
<feature type="region of interest" description="Disordered" evidence="1">
    <location>
        <begin position="869"/>
        <end position="896"/>
    </location>
</feature>
<feature type="region of interest" description="Disordered" evidence="1">
    <location>
        <begin position="934"/>
        <end position="1073"/>
    </location>
</feature>
<evidence type="ECO:0000256" key="1">
    <source>
        <dbReference type="SAM" id="MobiDB-lite"/>
    </source>
</evidence>
<accession>A0A3N4I303</accession>
<feature type="compositionally biased region" description="Polar residues" evidence="1">
    <location>
        <begin position="969"/>
        <end position="980"/>
    </location>
</feature>
<dbReference type="EMBL" id="ML119709">
    <property type="protein sequence ID" value="RPA78601.1"/>
    <property type="molecule type" value="Genomic_DNA"/>
</dbReference>
<dbReference type="OrthoDB" id="5382203at2759"/>
<feature type="compositionally biased region" description="Polar residues" evidence="1">
    <location>
        <begin position="1112"/>
        <end position="1132"/>
    </location>
</feature>
<feature type="compositionally biased region" description="Low complexity" evidence="1">
    <location>
        <begin position="1207"/>
        <end position="1216"/>
    </location>
</feature>
<dbReference type="STRING" id="1160509.A0A3N4I303"/>
<feature type="region of interest" description="Disordered" evidence="1">
    <location>
        <begin position="792"/>
        <end position="857"/>
    </location>
</feature>
<gene>
    <name evidence="2" type="ORF">BJ508DRAFT_329079</name>
</gene>
<feature type="compositionally biased region" description="Low complexity" evidence="1">
    <location>
        <begin position="1471"/>
        <end position="1487"/>
    </location>
</feature>
<feature type="compositionally biased region" description="Basic and acidic residues" evidence="1">
    <location>
        <begin position="1046"/>
        <end position="1073"/>
    </location>
</feature>
<feature type="compositionally biased region" description="Low complexity" evidence="1">
    <location>
        <begin position="869"/>
        <end position="882"/>
    </location>
</feature>
<feature type="compositionally biased region" description="Basic and acidic residues" evidence="1">
    <location>
        <begin position="1378"/>
        <end position="1387"/>
    </location>
</feature>
<proteinExistence type="predicted"/>
<feature type="compositionally biased region" description="Polar residues" evidence="1">
    <location>
        <begin position="1453"/>
        <end position="1470"/>
    </location>
</feature>
<feature type="region of interest" description="Disordered" evidence="1">
    <location>
        <begin position="570"/>
        <end position="681"/>
    </location>
</feature>
<feature type="compositionally biased region" description="Acidic residues" evidence="1">
    <location>
        <begin position="847"/>
        <end position="857"/>
    </location>
</feature>
<evidence type="ECO:0000313" key="3">
    <source>
        <dbReference type="Proteomes" id="UP000275078"/>
    </source>
</evidence>
<evidence type="ECO:0000313" key="2">
    <source>
        <dbReference type="EMBL" id="RPA78601.1"/>
    </source>
</evidence>
<feature type="compositionally biased region" description="Acidic residues" evidence="1">
    <location>
        <begin position="1347"/>
        <end position="1365"/>
    </location>
</feature>
<feature type="compositionally biased region" description="Basic and acidic residues" evidence="1">
    <location>
        <begin position="792"/>
        <end position="807"/>
    </location>
</feature>
<feature type="compositionally biased region" description="Polar residues" evidence="1">
    <location>
        <begin position="377"/>
        <end position="392"/>
    </location>
</feature>
<feature type="compositionally biased region" description="Polar residues" evidence="1">
    <location>
        <begin position="50"/>
        <end position="66"/>
    </location>
</feature>
<protein>
    <submittedName>
        <fullName evidence="2">Uncharacterized protein</fullName>
    </submittedName>
</protein>
<dbReference type="Proteomes" id="UP000275078">
    <property type="component" value="Unassembled WGS sequence"/>
</dbReference>
<sequence>MSFNNRYSSQQFYQDGSPLLQQHSPQLQQQQFSQQGAHGSWELPQLSVVASSPTTTGRPRRQSVSSLDYPLSSNASSVPSMSNPFENISPEPSFISTSAGTQIVSTSQAGFFQSLQLEDGMRSTSPIIPVSDSAMKLVNQFLDFMLYSFLSRAKTTSLRGLRPAVTEVLRVRLATEAIAGADHELESYLGGDLDAESEAVEAGEWDLYGSWKRSRLRCMVFSSLGDVEDREDDDYPIYDPQEGGYVTPIAYSVVSPAVAVWLTSILEFVGEQALLVAGHAAVSRFSNMRTSALASGDAEAIAKSQQQTISVADLDVEKIALNSGLGRLWRQWKKKGRTSGSISLSHRESQSIIGRLELSPTTSTASNGVRRVASAEQVKSNEQAQQSTTTPAGPTERLSLQIPTDAGRVVAQQDQAQELSAGGSDLDSLRPTPLTATTDKSIISPLSPIIETSVRGEGSVACVEEIVRSHEELTEEMENIANGKTRPKSVVLLCTYSPSERRLRAHSLPPQPKSTFSESAEHDMVAEEVNTGVLTDGNKVEAYAKTEQASVGGVLPVPVVITEEHVEATHVQAKGTGTTSNLSETDLDQDSAAQKRMRHSIYGFKDLSSANKHLQQPDSGPDDYESEYDGGDEDDKRSTMDGDVTSESLGDSSYLGGRKALSPSRASSTTVAVPPLHGDEFDSSLASEHRIQQVRHHLDADYPSDGSSAIGVARTTDNFVPLHTPALDSKFNKEFSVNRESTQAASYQAFRRSTNPNDSSPRTSCHLNSEEFYQANTNGQLLNIPSLKVKSDAADAPDVRGRTKQDTNVDPSRLSPQMIRTEAALPSIHERDETGSVTSFDDTHSEVEEDDVEEEPEIVVATKVFVRNNSRESSVSRGSASREPSREIQRSGSTSTASLISITNIRKGSVGSVSSPIGDGTNKALRAIELANAAAPSPTTSIHSRQTVSSGKSSMDSRNYPLPPPPINSHVSSLPQTPFANSPMDRGTPTSAVSYKSAWGPPPPVPGTPERGPERGRRSSSFSKQRPFTAGSTHKAVKTFMTWQSDGKRSSEDARSSHSSGERNAELAKMDEKERSFEELIQSGGTIHCTITPDPIRNVEATEFNYGRPRTGISNSTDAPRPSTVKSMTSISTKSSFGRIPASAAREARVTDNSTQSLALFLASTGPPDSYPAPGTSSSRGTTAVSTNYDKRSLRLKTSASARAPLSTSYSSMSGSTAVTNNSFYSQRPKLIAKEPTGTSTAESTSALADFFRSTEPPLEHGDVIQRRISKSVAPFRNTMDSTQMDVSPGAYSQNSDSTTLNSAIQNDSYQSSFASQTALINSSHRGAQDFDMGPKRTQRRVRDPYAIDDDDEDEMDEQTLDDLDLVIPPVPSKHRGRAESISEAVKHNQSPRSHIITPPPRTSTSESHEERTIQKKSSSMSLMGRLARTTSRKNSISSVSEMVPPVPAMNPKFNQNHTPLAIRNPNTLNSPAPSASPASSISEAPPRTSLPPHLIPPQKQRNFAKPMGGARDARANYRTDTESLADFLKNTPPPPSTISRMPDPPEVKESGFSKFSKGLGWRKKARNEVY</sequence>
<feature type="region of interest" description="Disordered" evidence="1">
    <location>
        <begin position="357"/>
        <end position="398"/>
    </location>
</feature>
<feature type="region of interest" description="Disordered" evidence="1">
    <location>
        <begin position="1280"/>
        <end position="1300"/>
    </location>
</feature>
<feature type="region of interest" description="Disordered" evidence="1">
    <location>
        <begin position="1107"/>
        <end position="1132"/>
    </location>
</feature>
<feature type="region of interest" description="Disordered" evidence="1">
    <location>
        <begin position="1165"/>
        <end position="1218"/>
    </location>
</feature>
<feature type="compositionally biased region" description="Acidic residues" evidence="1">
    <location>
        <begin position="620"/>
        <end position="633"/>
    </location>
</feature>
<feature type="compositionally biased region" description="Polar residues" evidence="1">
    <location>
        <begin position="1175"/>
        <end position="1188"/>
    </location>
</feature>
<keyword evidence="3" id="KW-1185">Reference proteome</keyword>
<feature type="compositionally biased region" description="Polar residues" evidence="1">
    <location>
        <begin position="608"/>
        <end position="618"/>
    </location>
</feature>
<feature type="region of interest" description="Disordered" evidence="1">
    <location>
        <begin position="50"/>
        <end position="80"/>
    </location>
</feature>
<feature type="compositionally biased region" description="Polar residues" evidence="1">
    <location>
        <begin position="1429"/>
        <end position="1439"/>
    </location>
</feature>
<reference evidence="2 3" key="1">
    <citation type="journal article" date="2018" name="Nat. Ecol. Evol.">
        <title>Pezizomycetes genomes reveal the molecular basis of ectomycorrhizal truffle lifestyle.</title>
        <authorList>
            <person name="Murat C."/>
            <person name="Payen T."/>
            <person name="Noel B."/>
            <person name="Kuo A."/>
            <person name="Morin E."/>
            <person name="Chen J."/>
            <person name="Kohler A."/>
            <person name="Krizsan K."/>
            <person name="Balestrini R."/>
            <person name="Da Silva C."/>
            <person name="Montanini B."/>
            <person name="Hainaut M."/>
            <person name="Levati E."/>
            <person name="Barry K.W."/>
            <person name="Belfiori B."/>
            <person name="Cichocki N."/>
            <person name="Clum A."/>
            <person name="Dockter R.B."/>
            <person name="Fauchery L."/>
            <person name="Guy J."/>
            <person name="Iotti M."/>
            <person name="Le Tacon F."/>
            <person name="Lindquist E.A."/>
            <person name="Lipzen A."/>
            <person name="Malagnac F."/>
            <person name="Mello A."/>
            <person name="Molinier V."/>
            <person name="Miyauchi S."/>
            <person name="Poulain J."/>
            <person name="Riccioni C."/>
            <person name="Rubini A."/>
            <person name="Sitrit Y."/>
            <person name="Splivallo R."/>
            <person name="Traeger S."/>
            <person name="Wang M."/>
            <person name="Zifcakova L."/>
            <person name="Wipf D."/>
            <person name="Zambonelli A."/>
            <person name="Paolocci F."/>
            <person name="Nowrousian M."/>
            <person name="Ottonello S."/>
            <person name="Baldrian P."/>
            <person name="Spatafora J.W."/>
            <person name="Henrissat B."/>
            <person name="Nagy L.G."/>
            <person name="Aury J.M."/>
            <person name="Wincker P."/>
            <person name="Grigoriev I.V."/>
            <person name="Bonfante P."/>
            <person name="Martin F.M."/>
        </authorList>
    </citation>
    <scope>NUCLEOTIDE SEQUENCE [LARGE SCALE GENOMIC DNA]</scope>
    <source>
        <strain evidence="2 3">RN42</strain>
    </source>
</reference>
<feature type="region of interest" description="Disordered" evidence="1">
    <location>
        <begin position="1453"/>
        <end position="1554"/>
    </location>
</feature>
<feature type="compositionally biased region" description="Polar residues" evidence="1">
    <location>
        <begin position="937"/>
        <end position="957"/>
    </location>
</feature>
<feature type="compositionally biased region" description="Polar residues" evidence="1">
    <location>
        <begin position="575"/>
        <end position="584"/>
    </location>
</feature>
<organism evidence="2 3">
    <name type="scientific">Ascobolus immersus RN42</name>
    <dbReference type="NCBI Taxonomy" id="1160509"/>
    <lineage>
        <taxon>Eukaryota</taxon>
        <taxon>Fungi</taxon>
        <taxon>Dikarya</taxon>
        <taxon>Ascomycota</taxon>
        <taxon>Pezizomycotina</taxon>
        <taxon>Pezizomycetes</taxon>
        <taxon>Pezizales</taxon>
        <taxon>Ascobolaceae</taxon>
        <taxon>Ascobolus</taxon>
    </lineage>
</organism>
<name>A0A3N4I303_ASCIM</name>